<keyword evidence="6 7" id="KW-0472">Membrane</keyword>
<keyword evidence="5 7" id="KW-1133">Transmembrane helix</keyword>
<comment type="similarity">
    <text evidence="2">Belongs to the glycosyl hydrolase 25 family.</text>
</comment>
<dbReference type="PANTHER" id="PTHR12778">
    <property type="entry name" value="SOLUTE CARRIER FAMILY 33 ACETYL-COA TRANSPORTER -RELATED"/>
    <property type="match status" value="1"/>
</dbReference>
<reference evidence="9" key="1">
    <citation type="submission" date="2018-06" db="EMBL/GenBank/DDBJ databases">
        <authorList>
            <person name="Zhirakovskaya E."/>
        </authorList>
    </citation>
    <scope>NUCLEOTIDE SEQUENCE</scope>
</reference>
<evidence type="ECO:0000256" key="3">
    <source>
        <dbReference type="ARBA" id="ARBA00022448"/>
    </source>
</evidence>
<dbReference type="Pfam" id="PF01183">
    <property type="entry name" value="Glyco_hydro_25"/>
    <property type="match status" value="1"/>
</dbReference>
<keyword evidence="4 7" id="KW-0812">Transmembrane</keyword>
<feature type="transmembrane region" description="Helical" evidence="7">
    <location>
        <begin position="161"/>
        <end position="181"/>
    </location>
</feature>
<dbReference type="Gene3D" id="3.20.20.80">
    <property type="entry name" value="Glycosidases"/>
    <property type="match status" value="1"/>
</dbReference>
<feature type="transmembrane region" description="Helical" evidence="7">
    <location>
        <begin position="119"/>
        <end position="140"/>
    </location>
</feature>
<dbReference type="GO" id="GO:0016020">
    <property type="term" value="C:membrane"/>
    <property type="evidence" value="ECO:0007669"/>
    <property type="project" value="UniProtKB-SubCell"/>
</dbReference>
<dbReference type="EMBL" id="UOFL01000053">
    <property type="protein sequence ID" value="VAW74160.1"/>
    <property type="molecule type" value="Genomic_DNA"/>
</dbReference>
<feature type="transmembrane region" description="Helical" evidence="7">
    <location>
        <begin position="52"/>
        <end position="73"/>
    </location>
</feature>
<evidence type="ECO:0000256" key="1">
    <source>
        <dbReference type="ARBA" id="ARBA00004141"/>
    </source>
</evidence>
<feature type="transmembrane region" description="Helical" evidence="7">
    <location>
        <begin position="94"/>
        <end position="113"/>
    </location>
</feature>
<name>A0A3B0YBH2_9ZZZZ</name>
<dbReference type="NCBIfam" id="TIGR00901">
    <property type="entry name" value="2A0125"/>
    <property type="match status" value="1"/>
</dbReference>
<organism evidence="9">
    <name type="scientific">hydrothermal vent metagenome</name>
    <dbReference type="NCBI Taxonomy" id="652676"/>
    <lineage>
        <taxon>unclassified sequences</taxon>
        <taxon>metagenomes</taxon>
        <taxon>ecological metagenomes</taxon>
    </lineage>
</organism>
<feature type="transmembrane region" description="Helical" evidence="7">
    <location>
        <begin position="343"/>
        <end position="365"/>
    </location>
</feature>
<feature type="transmembrane region" description="Helical" evidence="7">
    <location>
        <begin position="372"/>
        <end position="393"/>
    </location>
</feature>
<feature type="transmembrane region" description="Helical" evidence="7">
    <location>
        <begin position="309"/>
        <end position="331"/>
    </location>
</feature>
<evidence type="ECO:0000256" key="5">
    <source>
        <dbReference type="ARBA" id="ARBA00022989"/>
    </source>
</evidence>
<evidence type="ECO:0000256" key="4">
    <source>
        <dbReference type="ARBA" id="ARBA00022692"/>
    </source>
</evidence>
<evidence type="ECO:0000256" key="2">
    <source>
        <dbReference type="ARBA" id="ARBA00010646"/>
    </source>
</evidence>
<dbReference type="InterPro" id="IPR002053">
    <property type="entry name" value="Glyco_hydro_25"/>
</dbReference>
<evidence type="ECO:0000256" key="7">
    <source>
        <dbReference type="SAM" id="Phobius"/>
    </source>
</evidence>
<dbReference type="InterPro" id="IPR020846">
    <property type="entry name" value="MFS_dom"/>
</dbReference>
<dbReference type="GO" id="GO:0016998">
    <property type="term" value="P:cell wall macromolecule catabolic process"/>
    <property type="evidence" value="ECO:0007669"/>
    <property type="project" value="InterPro"/>
</dbReference>
<dbReference type="InterPro" id="IPR004752">
    <property type="entry name" value="AmpG_permease/AT-1"/>
</dbReference>
<dbReference type="PROSITE" id="PS50850">
    <property type="entry name" value="MFS"/>
    <property type="match status" value="1"/>
</dbReference>
<gene>
    <name evidence="9" type="ORF">MNBD_GAMMA12-2886</name>
</gene>
<dbReference type="GO" id="GO:0022857">
    <property type="term" value="F:transmembrane transporter activity"/>
    <property type="evidence" value="ECO:0007669"/>
    <property type="project" value="InterPro"/>
</dbReference>
<evidence type="ECO:0000256" key="6">
    <source>
        <dbReference type="ARBA" id="ARBA00023136"/>
    </source>
</evidence>
<feature type="transmembrane region" description="Helical" evidence="7">
    <location>
        <begin position="464"/>
        <end position="484"/>
    </location>
</feature>
<dbReference type="Gene3D" id="1.20.1250.20">
    <property type="entry name" value="MFS general substrate transporter like domains"/>
    <property type="match status" value="2"/>
</dbReference>
<dbReference type="InterPro" id="IPR036259">
    <property type="entry name" value="MFS_trans_sf"/>
</dbReference>
<dbReference type="SUPFAM" id="SSF103473">
    <property type="entry name" value="MFS general substrate transporter"/>
    <property type="match status" value="2"/>
</dbReference>
<feature type="transmembrane region" description="Helical" evidence="7">
    <location>
        <begin position="399"/>
        <end position="423"/>
    </location>
</feature>
<dbReference type="AlphaFoldDB" id="A0A3B0YBH2"/>
<sequence length="796" mass="88998">MSDQQQRRDWGSAFSVYANPRVMGMMFLGFSAGLPLMLIFGNLATWLTDIRIPIFIIGFFGWISLTYSIKVFWAPIIDIVNIPYLSNRLGHRRSWMLAAQIGIAIGIYGLSAVDPHNNLWLLAWFGLLTAFCSATQDICVDAYRIEAVPNEYQAAMASTYIFGYRLAVVVSGAGVLMISEFSSWSNAYFTMALLMSVGIITTLIIQEPVNRAAKKSMPVALVKQHMKSFGPLPETVLTIVLIGFSLAFGVVLLGIVIVFPVFIPIILWALYRYRNRNVYSRVRDWYIGAVVGPIVDFVYRFGFKLAMMILGLIMIYRISDLFMGFMAYTLYIELGFTKIEIAIYTKVFGIIMTLLGTIMGGVMVMRYGVMRIMLLGAVMVASTNLLFSVLAMVGHNIPMLILLIIGDNISSGVATAAFIAYLSSLVNKQYTATQYALFSSLMLFLGKMGAGFSGQIVAGVGFSQFFYIAAATGIPTIILIIMLMRMGHEPKPHEVEEDIDLSQEKQVEQPIKAKKHMLLAYMVIPIVLGAMVVLVLFERGIFQFNNPDQTIYTSRGVTISPNKKICWERLNEFRWDDAGKRRIDFMYFVASKGVEVVQQKKTMPEKKIMAQKPTVKQKKKVKMCKLANGTEVRYTRGLTANWTNAVKHHYRVGAVHVFDLCAKGLLQARHMIKKAPRKVGALPPVIAIELVGNCPIHKQPGLPVIISEIKIMALEIQKYYGTRPILMGTDKAYAAVVRESFTSYKFWVNSIIKVPLSKEVGDWLLWQYSARIPIEGISGYSKASLIKGNKAALNSL</sequence>
<accession>A0A3B0YBH2</accession>
<comment type="subcellular location">
    <subcellularLocation>
        <location evidence="1">Membrane</location>
        <topology evidence="1">Multi-pass membrane protein</topology>
    </subcellularLocation>
</comment>
<dbReference type="GO" id="GO:0009253">
    <property type="term" value="P:peptidoglycan catabolic process"/>
    <property type="evidence" value="ECO:0007669"/>
    <property type="project" value="InterPro"/>
</dbReference>
<dbReference type="InterPro" id="IPR017853">
    <property type="entry name" value="GH"/>
</dbReference>
<feature type="transmembrane region" description="Helical" evidence="7">
    <location>
        <begin position="187"/>
        <end position="205"/>
    </location>
</feature>
<feature type="transmembrane region" description="Helical" evidence="7">
    <location>
        <begin position="285"/>
        <end position="302"/>
    </location>
</feature>
<evidence type="ECO:0000259" key="8">
    <source>
        <dbReference type="PROSITE" id="PS50850"/>
    </source>
</evidence>
<dbReference type="Pfam" id="PF07690">
    <property type="entry name" value="MFS_1"/>
    <property type="match status" value="2"/>
</dbReference>
<keyword evidence="3" id="KW-0813">Transport</keyword>
<feature type="domain" description="Major facilitator superfamily (MFS) profile" evidence="8">
    <location>
        <begin position="21"/>
        <end position="488"/>
    </location>
</feature>
<protein>
    <submittedName>
        <fullName evidence="9">AmpG permease</fullName>
    </submittedName>
</protein>
<dbReference type="InterPro" id="IPR011701">
    <property type="entry name" value="MFS"/>
</dbReference>
<dbReference type="PANTHER" id="PTHR12778:SF10">
    <property type="entry name" value="MAJOR FACILITATOR SUPERFAMILY DOMAIN-CONTAINING PROTEIN 3"/>
    <property type="match status" value="1"/>
</dbReference>
<feature type="transmembrane region" description="Helical" evidence="7">
    <location>
        <begin position="518"/>
        <end position="537"/>
    </location>
</feature>
<evidence type="ECO:0000313" key="9">
    <source>
        <dbReference type="EMBL" id="VAW74160.1"/>
    </source>
</evidence>
<feature type="transmembrane region" description="Helical" evidence="7">
    <location>
        <begin position="435"/>
        <end position="458"/>
    </location>
</feature>
<dbReference type="GO" id="GO:0003796">
    <property type="term" value="F:lysozyme activity"/>
    <property type="evidence" value="ECO:0007669"/>
    <property type="project" value="InterPro"/>
</dbReference>
<feature type="transmembrane region" description="Helical" evidence="7">
    <location>
        <begin position="21"/>
        <end position="40"/>
    </location>
</feature>
<feature type="transmembrane region" description="Helical" evidence="7">
    <location>
        <begin position="236"/>
        <end position="265"/>
    </location>
</feature>
<proteinExistence type="inferred from homology"/>
<dbReference type="SUPFAM" id="SSF51445">
    <property type="entry name" value="(Trans)glycosidases"/>
    <property type="match status" value="1"/>
</dbReference>